<evidence type="ECO:0000256" key="1">
    <source>
        <dbReference type="SAM" id="MobiDB-lite"/>
    </source>
</evidence>
<evidence type="ECO:0000313" key="3">
    <source>
        <dbReference type="Proteomes" id="UP000094819"/>
    </source>
</evidence>
<dbReference type="AlphaFoldDB" id="A0A1E3IQA6"/>
<evidence type="ECO:0000313" key="2">
    <source>
        <dbReference type="EMBL" id="ODN90787.1"/>
    </source>
</evidence>
<comment type="caution">
    <text evidence="2">The sequence shown here is derived from an EMBL/GenBank/DDBJ whole genome shotgun (WGS) entry which is preliminary data.</text>
</comment>
<organism evidence="2 3">
    <name type="scientific">Cryptococcus wingfieldii CBS 7118</name>
    <dbReference type="NCBI Taxonomy" id="1295528"/>
    <lineage>
        <taxon>Eukaryota</taxon>
        <taxon>Fungi</taxon>
        <taxon>Dikarya</taxon>
        <taxon>Basidiomycota</taxon>
        <taxon>Agaricomycotina</taxon>
        <taxon>Tremellomycetes</taxon>
        <taxon>Tremellales</taxon>
        <taxon>Cryptococcaceae</taxon>
        <taxon>Cryptococcus</taxon>
    </lineage>
</organism>
<dbReference type="EMBL" id="AWGH01000020">
    <property type="protein sequence ID" value="ODN90787.1"/>
    <property type="molecule type" value="Genomic_DNA"/>
</dbReference>
<sequence length="116" mass="13042">MGTRGLIGYILRNNKHRAMYNHLGSDPPCLGHQIAQFIIGLSPEQCAEMAELIDKIEAIDCSSSLISSLTEIARYMAVDGIWPHRLPYGGPQHWFQNSDFEGLPEKEKEDKIAEET</sequence>
<reference evidence="2 3" key="1">
    <citation type="submission" date="2016-06" db="EMBL/GenBank/DDBJ databases">
        <title>Evolution of pathogenesis and genome organization in the Tremellales.</title>
        <authorList>
            <person name="Cuomo C."/>
            <person name="Litvintseva A."/>
            <person name="Heitman J."/>
            <person name="Chen Y."/>
            <person name="Sun S."/>
            <person name="Springer D."/>
            <person name="Dromer F."/>
            <person name="Young S."/>
            <person name="Zeng Q."/>
            <person name="Chapman S."/>
            <person name="Gujja S."/>
            <person name="Saif S."/>
            <person name="Birren B."/>
        </authorList>
    </citation>
    <scope>NUCLEOTIDE SEQUENCE [LARGE SCALE GENOMIC DNA]</scope>
    <source>
        <strain evidence="2 3">CBS 7118</strain>
    </source>
</reference>
<keyword evidence="3" id="KW-1185">Reference proteome</keyword>
<proteinExistence type="predicted"/>
<dbReference type="GeneID" id="30195316"/>
<feature type="compositionally biased region" description="Basic and acidic residues" evidence="1">
    <location>
        <begin position="103"/>
        <end position="116"/>
    </location>
</feature>
<dbReference type="RefSeq" id="XP_019029889.1">
    <property type="nucleotide sequence ID" value="XM_019178170.1"/>
</dbReference>
<gene>
    <name evidence="2" type="ORF">L198_06104</name>
</gene>
<dbReference type="OrthoDB" id="2584121at2759"/>
<feature type="region of interest" description="Disordered" evidence="1">
    <location>
        <begin position="97"/>
        <end position="116"/>
    </location>
</feature>
<accession>A0A1E3IQA6</accession>
<protein>
    <submittedName>
        <fullName evidence="2">Uncharacterized protein</fullName>
    </submittedName>
</protein>
<dbReference type="Proteomes" id="UP000094819">
    <property type="component" value="Unassembled WGS sequence"/>
</dbReference>
<name>A0A1E3IQA6_9TREE</name>